<dbReference type="KEGG" id="dtl:H8F01_03630"/>
<dbReference type="RefSeq" id="WP_187057719.1">
    <property type="nucleotide sequence ID" value="NZ_CP060412.1"/>
</dbReference>
<gene>
    <name evidence="1" type="ORF">H8F01_03630</name>
</gene>
<keyword evidence="2" id="KW-1185">Reference proteome</keyword>
<accession>A0A7G8Q654</accession>
<proteinExistence type="predicted"/>
<dbReference type="Proteomes" id="UP000515873">
    <property type="component" value="Chromosome"/>
</dbReference>
<dbReference type="InterPro" id="IPR046196">
    <property type="entry name" value="DUF6228"/>
</dbReference>
<sequence>MFVIHSNSSEREVRFLDRRGDEFMVEIQGRGVTATQWVSAFADPKGLARWMEELGANGLPWKGVSSWATLEGEFEISATCTASGAVTFRVTLSGLPGSDEEWRVSAGVGCELGQLAALAAAAHQFFEGSEA</sequence>
<dbReference type="Pfam" id="PF19739">
    <property type="entry name" value="DUF6228"/>
    <property type="match status" value="1"/>
</dbReference>
<name>A0A7G8Q654_9GAMM</name>
<reference evidence="1 2" key="1">
    <citation type="submission" date="2020-08" db="EMBL/GenBank/DDBJ databases">
        <title>Dyella sp. G9 isolated from forest soil.</title>
        <authorList>
            <person name="Fu J."/>
            <person name="Qiu L."/>
        </authorList>
    </citation>
    <scope>NUCLEOTIDE SEQUENCE [LARGE SCALE GENOMIC DNA]</scope>
    <source>
        <strain evidence="1 2">G9</strain>
    </source>
</reference>
<evidence type="ECO:0000313" key="2">
    <source>
        <dbReference type="Proteomes" id="UP000515873"/>
    </source>
</evidence>
<protein>
    <submittedName>
        <fullName evidence="1">Uncharacterized protein</fullName>
    </submittedName>
</protein>
<dbReference type="AlphaFoldDB" id="A0A7G8Q654"/>
<organism evidence="1 2">
    <name type="scientific">Dyella telluris</name>
    <dbReference type="NCBI Taxonomy" id="2763498"/>
    <lineage>
        <taxon>Bacteria</taxon>
        <taxon>Pseudomonadati</taxon>
        <taxon>Pseudomonadota</taxon>
        <taxon>Gammaproteobacteria</taxon>
        <taxon>Lysobacterales</taxon>
        <taxon>Rhodanobacteraceae</taxon>
        <taxon>Dyella</taxon>
    </lineage>
</organism>
<evidence type="ECO:0000313" key="1">
    <source>
        <dbReference type="EMBL" id="QNK02262.1"/>
    </source>
</evidence>
<dbReference type="EMBL" id="CP060412">
    <property type="protein sequence ID" value="QNK02262.1"/>
    <property type="molecule type" value="Genomic_DNA"/>
</dbReference>